<evidence type="ECO:0000259" key="1">
    <source>
        <dbReference type="Pfam" id="PF06877"/>
    </source>
</evidence>
<dbReference type="EMBL" id="JROI01000014">
    <property type="protein sequence ID" value="KGI77141.1"/>
    <property type="molecule type" value="Genomic_DNA"/>
</dbReference>
<dbReference type="HOGENOM" id="CLU_2132489_0_0_6"/>
<evidence type="ECO:0000313" key="2">
    <source>
        <dbReference type="EMBL" id="KGI77141.1"/>
    </source>
</evidence>
<proteinExistence type="predicted"/>
<accession>A0A099CTY8</accession>
<comment type="caution">
    <text evidence="2">The sequence shown here is derived from an EMBL/GenBank/DDBJ whole genome shotgun (WGS) entry which is preliminary data.</text>
</comment>
<feature type="domain" description="Regulator of ribonuclease activity B" evidence="1">
    <location>
        <begin position="13"/>
        <end position="108"/>
    </location>
</feature>
<dbReference type="InterPro" id="IPR036701">
    <property type="entry name" value="RraB-like_sf"/>
</dbReference>
<dbReference type="Pfam" id="PF06877">
    <property type="entry name" value="RraB"/>
    <property type="match status" value="1"/>
</dbReference>
<sequence length="114" mass="12517">MAMLDKLMESAITDTDVLRALNAQGDNFACPRDVDFLLRAPSKEKAVLVSGFINDYQFGVATLLDEDGQYSVRVVINTSIQQHAMLSMSGFMGCIGELFGLEYDGWGCTPQVRS</sequence>
<organism evidence="2 3">
    <name type="scientific">Oleiagrimonas soli</name>
    <dbReference type="NCBI Taxonomy" id="1543381"/>
    <lineage>
        <taxon>Bacteria</taxon>
        <taxon>Pseudomonadati</taxon>
        <taxon>Pseudomonadota</taxon>
        <taxon>Gammaproteobacteria</taxon>
        <taxon>Lysobacterales</taxon>
        <taxon>Rhodanobacteraceae</taxon>
        <taxon>Oleiagrimonas</taxon>
    </lineage>
</organism>
<dbReference type="Proteomes" id="UP000029708">
    <property type="component" value="Unassembled WGS sequence"/>
</dbReference>
<name>A0A099CTY8_9GAMM</name>
<dbReference type="SUPFAM" id="SSF89946">
    <property type="entry name" value="Hypothetical protein VC0424"/>
    <property type="match status" value="1"/>
</dbReference>
<dbReference type="InterPro" id="IPR009671">
    <property type="entry name" value="RraB_dom"/>
</dbReference>
<protein>
    <recommendedName>
        <fullName evidence="1">Regulator of ribonuclease activity B domain-containing protein</fullName>
    </recommendedName>
</protein>
<evidence type="ECO:0000313" key="3">
    <source>
        <dbReference type="Proteomes" id="UP000029708"/>
    </source>
</evidence>
<dbReference type="Gene3D" id="3.30.70.970">
    <property type="entry name" value="RraB-like"/>
    <property type="match status" value="1"/>
</dbReference>
<reference evidence="2 3" key="1">
    <citation type="submission" date="2014-09" db="EMBL/GenBank/DDBJ databases">
        <title>Xanthomonadaceae 3.5X direct submission.</title>
        <authorList>
            <person name="Fang T."/>
            <person name="Wang H."/>
        </authorList>
    </citation>
    <scope>NUCLEOTIDE SEQUENCE [LARGE SCALE GENOMIC DNA]</scope>
    <source>
        <strain evidence="2 3">3.5X</strain>
    </source>
</reference>
<dbReference type="STRING" id="1543381.LF63_0112165"/>
<keyword evidence="3" id="KW-1185">Reference proteome</keyword>
<gene>
    <name evidence="2" type="ORF">LF63_0112165</name>
</gene>
<dbReference type="AlphaFoldDB" id="A0A099CTY8"/>